<keyword evidence="9" id="KW-0472">Membrane</keyword>
<evidence type="ECO:0000256" key="4">
    <source>
        <dbReference type="ARBA" id="ARBA00022475"/>
    </source>
</evidence>
<dbReference type="InterPro" id="IPR043512">
    <property type="entry name" value="Mu2_C"/>
</dbReference>
<dbReference type="CDD" id="cd09251">
    <property type="entry name" value="AP-2_Mu2_Cterm"/>
    <property type="match status" value="1"/>
</dbReference>
<dbReference type="PROSITE" id="PS00990">
    <property type="entry name" value="CLAT_ADAPTOR_M_1"/>
    <property type="match status" value="1"/>
</dbReference>
<dbReference type="InterPro" id="IPR011012">
    <property type="entry name" value="Longin-like_dom_sf"/>
</dbReference>
<feature type="compositionally biased region" description="Low complexity" evidence="12">
    <location>
        <begin position="773"/>
        <end position="786"/>
    </location>
</feature>
<feature type="compositionally biased region" description="Polar residues" evidence="12">
    <location>
        <begin position="498"/>
        <end position="522"/>
    </location>
</feature>
<evidence type="ECO:0008006" key="17">
    <source>
        <dbReference type="Google" id="ProtNLM"/>
    </source>
</evidence>
<dbReference type="EMBL" id="SZYD01000015">
    <property type="protein sequence ID" value="KAD3641508.1"/>
    <property type="molecule type" value="Genomic_DNA"/>
</dbReference>
<accession>A0A5N6MN19</accession>
<dbReference type="AlphaFoldDB" id="A0A5N6MN19"/>
<feature type="compositionally biased region" description="Polar residues" evidence="12">
    <location>
        <begin position="574"/>
        <end position="589"/>
    </location>
</feature>
<dbReference type="GO" id="GO:0030131">
    <property type="term" value="C:clathrin adaptor complex"/>
    <property type="evidence" value="ECO:0007669"/>
    <property type="project" value="InterPro"/>
</dbReference>
<dbReference type="FunFam" id="2.60.40.1170:FF:000023">
    <property type="entry name" value="AP-2 complex subunit mu"/>
    <property type="match status" value="1"/>
</dbReference>
<dbReference type="InterPro" id="IPR005175">
    <property type="entry name" value="PPC_dom"/>
</dbReference>
<dbReference type="SUPFAM" id="SSF117856">
    <property type="entry name" value="AF0104/ALDC/Ptd012-like"/>
    <property type="match status" value="1"/>
</dbReference>
<dbReference type="PANTHER" id="PTHR10529">
    <property type="entry name" value="AP COMPLEX SUBUNIT MU"/>
    <property type="match status" value="1"/>
</dbReference>
<dbReference type="FunFam" id="3.30.450.60:FF:000002">
    <property type="entry name" value="AP-2 complex subunit mu, putative"/>
    <property type="match status" value="1"/>
</dbReference>
<dbReference type="GO" id="GO:0005886">
    <property type="term" value="C:plasma membrane"/>
    <property type="evidence" value="ECO:0007669"/>
    <property type="project" value="UniProtKB-SubCell"/>
</dbReference>
<dbReference type="InterPro" id="IPR036168">
    <property type="entry name" value="AP2_Mu_C_sf"/>
</dbReference>
<feature type="domain" description="PPC" evidence="14">
    <location>
        <begin position="612"/>
        <end position="755"/>
    </location>
</feature>
<evidence type="ECO:0000256" key="10">
    <source>
        <dbReference type="ARBA" id="ARBA00023163"/>
    </source>
</evidence>
<dbReference type="GO" id="GO:0005905">
    <property type="term" value="C:clathrin-coated pit"/>
    <property type="evidence" value="ECO:0007669"/>
    <property type="project" value="UniProtKB-KW"/>
</dbReference>
<dbReference type="CDD" id="cd14836">
    <property type="entry name" value="AP2_Mu_N"/>
    <property type="match status" value="1"/>
</dbReference>
<keyword evidence="3" id="KW-0813">Transport</keyword>
<dbReference type="Gene3D" id="3.30.450.60">
    <property type="match status" value="1"/>
</dbReference>
<evidence type="ECO:0000313" key="15">
    <source>
        <dbReference type="EMBL" id="KAD3641508.1"/>
    </source>
</evidence>
<dbReference type="InterPro" id="IPR017956">
    <property type="entry name" value="AT_hook_DNA-bd_motif"/>
</dbReference>
<dbReference type="InterPro" id="IPR028565">
    <property type="entry name" value="MHD"/>
</dbReference>
<feature type="compositionally biased region" description="Gly residues" evidence="12">
    <location>
        <begin position="754"/>
        <end position="763"/>
    </location>
</feature>
<keyword evidence="7" id="KW-0805">Transcription regulation</keyword>
<dbReference type="SMART" id="SM00384">
    <property type="entry name" value="AT_hook"/>
    <property type="match status" value="2"/>
</dbReference>
<evidence type="ECO:0000256" key="11">
    <source>
        <dbReference type="ARBA" id="ARBA00023176"/>
    </source>
</evidence>
<dbReference type="InterPro" id="IPR001392">
    <property type="entry name" value="Clathrin_mu"/>
</dbReference>
<proteinExistence type="predicted"/>
<dbReference type="Pfam" id="PF03479">
    <property type="entry name" value="PCC"/>
    <property type="match status" value="1"/>
</dbReference>
<evidence type="ECO:0000256" key="9">
    <source>
        <dbReference type="ARBA" id="ARBA00023136"/>
    </source>
</evidence>
<dbReference type="OrthoDB" id="10259133at2759"/>
<keyword evidence="11" id="KW-0168">Coated pit</keyword>
<evidence type="ECO:0000256" key="2">
    <source>
        <dbReference type="ARBA" id="ARBA00004277"/>
    </source>
</evidence>
<keyword evidence="16" id="KW-1185">Reference proteome</keyword>
<dbReference type="PRINTS" id="PR00314">
    <property type="entry name" value="CLATHRINADPT"/>
</dbReference>
<evidence type="ECO:0000256" key="8">
    <source>
        <dbReference type="ARBA" id="ARBA00023125"/>
    </source>
</evidence>
<dbReference type="SMR" id="A0A5N6MN19"/>
<evidence type="ECO:0000259" key="14">
    <source>
        <dbReference type="PROSITE" id="PS51742"/>
    </source>
</evidence>
<keyword evidence="8" id="KW-0238">DNA-binding</keyword>
<evidence type="ECO:0000313" key="16">
    <source>
        <dbReference type="Proteomes" id="UP000326396"/>
    </source>
</evidence>
<dbReference type="PROSITE" id="PS51072">
    <property type="entry name" value="MHD"/>
    <property type="match status" value="1"/>
</dbReference>
<evidence type="ECO:0000256" key="1">
    <source>
        <dbReference type="ARBA" id="ARBA00004236"/>
    </source>
</evidence>
<dbReference type="InterPro" id="IPR043532">
    <property type="entry name" value="AP2_Mu_N"/>
</dbReference>
<keyword evidence="5" id="KW-0254">Endocytosis</keyword>
<name>A0A5N6MN19_9ASTR</name>
<sequence>MPVSASAIYFLNLRGDVLINRLYRDDVGGNMVDAFRLHIMQTKELGTCPVRQIGGCSFFYMRISNVYIVIVVSSNANVACAFKFVVEAVNLFKSYFGGAFDEDAIRNNFVLIYELLDEIMDFGYPQNLSPEILKLYITQEGVRSPFSSKPTDKPVPNATLQVTGAVGWRREGLVYKKNEVFLDIVESVNLLMSSKGSVLRCDVTGKILMKCFLSGMPDLKLGLNDKIGLEKEAELKSRPTKSGKTIELDDVTFHQCVNLTRFNSEKTVSFVPPDGEFELMKYRITEGVNLPFRVLPTIKELGRTRMEFNVKVKSVFGAKMFALGVVIKVPVPKQTAKTSVQVTSGRAKYNASLDCLMWKIRKFPGQTESTLSAEVELISTIAEKKSWTRPPIQMEFQVPMFTASGLRVRFLKVWEKSGYNTVEWVRSRSIQHKINKLMDSRESLAPPPPSSLQHHQPHHHQQLPPGMMMPPNSYSTHHNNLSNNSVNAVLSNNKNANMISPNSMQQRFPFSSDQYGDGSSPSGGFRAGGYGIEPAKKKRGRPRKYSPSSDGNIALGLAPAPVNTVPNLAGGVNLESSNDGSGGTPNVDSSAKKHRGRPPGSGKKQLDALGLPGVGFTPHVIIVKAGEDIATTMMSFSQQGPRTVCILSANGAISNVTLRQPATSGGTVTYEGRFEIISLSGSFVHSEGDGNSKPSGLSVSLAGSDGRVLGGGVAGMLVAASPVQVIVGSFIADAKKPKSTVGSSPVAPPNMLSFGGGSGGGGALPVVSPPSKAPSSESSDESGSSPLHRISGSYNNANQYQHQHHQQQQMQNLPMYSNMGWASSTMNMLPN</sequence>
<evidence type="ECO:0000259" key="13">
    <source>
        <dbReference type="PROSITE" id="PS51072"/>
    </source>
</evidence>
<feature type="compositionally biased region" description="Low complexity" evidence="12">
    <location>
        <begin position="462"/>
        <end position="497"/>
    </location>
</feature>
<dbReference type="GO" id="GO:0003677">
    <property type="term" value="F:DNA binding"/>
    <property type="evidence" value="ECO:0007669"/>
    <property type="project" value="UniProtKB-KW"/>
</dbReference>
<dbReference type="InterPro" id="IPR018240">
    <property type="entry name" value="Clathrin_mu_CS"/>
</dbReference>
<evidence type="ECO:0000256" key="6">
    <source>
        <dbReference type="ARBA" id="ARBA00022927"/>
    </source>
</evidence>
<evidence type="ECO:0000256" key="12">
    <source>
        <dbReference type="SAM" id="MobiDB-lite"/>
    </source>
</evidence>
<dbReference type="InterPro" id="IPR050431">
    <property type="entry name" value="Adaptor_comp_med_subunit"/>
</dbReference>
<feature type="domain" description="MHD" evidence="13">
    <location>
        <begin position="177"/>
        <end position="437"/>
    </location>
</feature>
<evidence type="ECO:0000256" key="7">
    <source>
        <dbReference type="ARBA" id="ARBA00023015"/>
    </source>
</evidence>
<keyword evidence="6" id="KW-0653">Protein transport</keyword>
<protein>
    <recommendedName>
        <fullName evidence="17">MHD domain-containing protein</fullName>
    </recommendedName>
</protein>
<comment type="caution">
    <text evidence="15">The sequence shown here is derived from an EMBL/GenBank/DDBJ whole genome shotgun (WGS) entry which is preliminary data.</text>
</comment>
<gene>
    <name evidence="15" type="ORF">E3N88_30732</name>
</gene>
<dbReference type="GO" id="GO:0006897">
    <property type="term" value="P:endocytosis"/>
    <property type="evidence" value="ECO:0007669"/>
    <property type="project" value="UniProtKB-KW"/>
</dbReference>
<feature type="region of interest" description="Disordered" evidence="12">
    <location>
        <begin position="736"/>
        <end position="793"/>
    </location>
</feature>
<comment type="subcellular location">
    <subcellularLocation>
        <location evidence="1">Cell membrane</location>
    </subcellularLocation>
    <subcellularLocation>
        <location evidence="2">Membrane</location>
        <location evidence="2">Coated pit</location>
        <topology evidence="2">Peripheral membrane protein</topology>
        <orientation evidence="2">Cytoplasmic side</orientation>
    </subcellularLocation>
</comment>
<feature type="region of interest" description="Disordered" evidence="12">
    <location>
        <begin position="440"/>
        <end position="609"/>
    </location>
</feature>
<dbReference type="Gene3D" id="3.30.1330.80">
    <property type="entry name" value="Hypothetical protein, similar to alpha- acetolactate decarboxylase, domain 2"/>
    <property type="match status" value="1"/>
</dbReference>
<organism evidence="15 16">
    <name type="scientific">Mikania micrantha</name>
    <name type="common">bitter vine</name>
    <dbReference type="NCBI Taxonomy" id="192012"/>
    <lineage>
        <taxon>Eukaryota</taxon>
        <taxon>Viridiplantae</taxon>
        <taxon>Streptophyta</taxon>
        <taxon>Embryophyta</taxon>
        <taxon>Tracheophyta</taxon>
        <taxon>Spermatophyta</taxon>
        <taxon>Magnoliopsida</taxon>
        <taxon>eudicotyledons</taxon>
        <taxon>Gunneridae</taxon>
        <taxon>Pentapetalae</taxon>
        <taxon>asterids</taxon>
        <taxon>campanulids</taxon>
        <taxon>Asterales</taxon>
        <taxon>Asteraceae</taxon>
        <taxon>Asteroideae</taxon>
        <taxon>Heliantheae alliance</taxon>
        <taxon>Eupatorieae</taxon>
        <taxon>Mikania</taxon>
    </lineage>
</organism>
<keyword evidence="10" id="KW-0804">Transcription</keyword>
<dbReference type="Pfam" id="PF00928">
    <property type="entry name" value="Adap_comp_sub"/>
    <property type="match status" value="1"/>
</dbReference>
<dbReference type="GO" id="GO:0006886">
    <property type="term" value="P:intracellular protein transport"/>
    <property type="evidence" value="ECO:0007669"/>
    <property type="project" value="InterPro"/>
</dbReference>
<evidence type="ECO:0000256" key="3">
    <source>
        <dbReference type="ARBA" id="ARBA00022448"/>
    </source>
</evidence>
<dbReference type="CDD" id="cd11378">
    <property type="entry name" value="DUF296"/>
    <property type="match status" value="1"/>
</dbReference>
<dbReference type="PROSITE" id="PS51742">
    <property type="entry name" value="PPC"/>
    <property type="match status" value="1"/>
</dbReference>
<dbReference type="SUPFAM" id="SSF64356">
    <property type="entry name" value="SNARE-like"/>
    <property type="match status" value="1"/>
</dbReference>
<dbReference type="Gene3D" id="2.60.40.1170">
    <property type="entry name" value="Mu homology domain, subdomain B"/>
    <property type="match status" value="2"/>
</dbReference>
<reference evidence="15 16" key="1">
    <citation type="submission" date="2019-05" db="EMBL/GenBank/DDBJ databases">
        <title>Mikania micrantha, genome provides insights into the molecular mechanism of rapid growth.</title>
        <authorList>
            <person name="Liu B."/>
        </authorList>
    </citation>
    <scope>NUCLEOTIDE SEQUENCE [LARGE SCALE GENOMIC DNA]</scope>
    <source>
        <strain evidence="15">NLD-2019</strain>
        <tissue evidence="15">Leaf</tissue>
    </source>
</reference>
<keyword evidence="4" id="KW-1003">Cell membrane</keyword>
<dbReference type="Proteomes" id="UP000326396">
    <property type="component" value="Linkage Group LG5"/>
</dbReference>
<dbReference type="SUPFAM" id="SSF49447">
    <property type="entry name" value="Second domain of Mu2 adaptin subunit (ap50) of ap2 adaptor"/>
    <property type="match status" value="1"/>
</dbReference>
<evidence type="ECO:0000256" key="5">
    <source>
        <dbReference type="ARBA" id="ARBA00022583"/>
    </source>
</evidence>